<feature type="repeat" description="ANK" evidence="3">
    <location>
        <begin position="538"/>
        <end position="565"/>
    </location>
</feature>
<dbReference type="InterPro" id="IPR036770">
    <property type="entry name" value="Ankyrin_rpt-contain_sf"/>
</dbReference>
<dbReference type="Gene3D" id="1.25.40.20">
    <property type="entry name" value="Ankyrin repeat-containing domain"/>
    <property type="match status" value="3"/>
</dbReference>
<sequence>MATQDEAIMLPELPAAHEDFFEYITNHPNTPTNDLLAPYKAYDAEMRKIFAQQTDHPAAVKSIIVPVFNGNEQTLRIRARDLKTETDKQREAFIMPLKADERKKDGSPAVVQTLQDFKTNFALFSESSLADLDWNNVCVSGSAAVTALLPVPKEHAVSKKALRHYYHDILAPASDVDLFLYGLNEEEAIAKIIQIERNIKDALLVETTTIRTKHAITIASQYPTRHVQIVLRRYSSLSEILLGFDVDSSCAAFDGKQVYASPRALAAYMTQINTIDLTRRSPSYENRLSKYRQRGFEVHWPELDRSRIDPTIFERSFGRTEGLARLLIIEKLPKSDERDAYIDQRREERGRPRANRMRQKQKQIRGNIKNGWENEVAEWVESEDVSNYHTFTVPYGPEFHARKIEKLLYTKDLLLNSEWNKPALREVNLHRHPAFFGNFEEVMKDCCGFCPIPSTMEEETVAAEESKVYISGNITFITDDPGRQTIGSFNPISSDDYTEQAYVGNTQALMQAIVDHDLEYVLAWINQEGNDPNTRDYTGRTPLHLAVIQSTLDVVQCLIDHGARLVARVVDGKTALHLAAIRGDVDIVSALLRKSEANEEEEEAKIDARRKEYQKAKEARKPQDTTMLSLSQQVETAAIEGSDSDVEMIETNEADDVDMDATTEHSLINIKTPTSEGQDAVVDGDEDEPDVYDVNVCSWDTAYSPLHLAILCGHVEVVRCLVQTFGADVLLPIKLYNDNDKSARAAILTLVLASRLPLEQAKEMSRTLFELGASSAQADIGHATALQYAIGSKPELLESYVDADRTGVSRAINHVAVSGGTWNTQVSTSLMTAITTGDVPSALHLLGLGAKPEIPIDMFLKALPPKAKNLHPGYDDSANNKRQYERNVKQPLQLAIDCELPALAIELLERHGVDANVLTSTGHEVLQHDYVRRYQRGQTMLDLVQDKVQQLRDWKPIELRHDPPKALSSEETYLAGRQAGTYELWTARHQLVAAKEAYEREWKQHVEHMKAEKDKTGYEEKQAAVLDMLDQFKKLQIVLTSKGAKTFYKLHPEIDPPTEQQNNAFGSWQPAKPEAFKIRYWFNLQEMHEELVKKYLELYEATWTSDVAKLKQLCLVPWTDAKGEQQSPLKVAVTDTLQLSPFAIAVMHGDLDLAKLIMEIAEAQYVLPGSDQQRHYRLNGDDDNESDESASDDDASDSAGPAITSDVVDDTFTIENVGEISMQVKSHVKPLNVLHGRFPAEEVLKTKADASRTIGKRTATGSLKHMKYAEAAQVRRSQLRVPFNLLEFAVHSNDSELLSFLLDLGEQYTKHGKAVEAKSDEAQSSAYAVPGTLFTYAVEANNPPIIAELAKRCAAGLPLNKFAKKSGVELPEKPKYYQGLSVNGEKRKDWAARGRETTVYAPVEDEKPPLLVAANARALESVEWFLSDAPLRCYKDFAKAHGATDKRLQRLSEAKGGFEGAVKKFLNARNHLAIHCCVLGKPTKDSLEVLKYLIEVMPDAIDAKALDGSTPLLLAFSYYRHDAAKVLLKAGADQTSRDKLGRNLIHRILHGMDLDKEEYLPKVRKMLDLIDSRLLPSMFDERCSVHPGSLTPLALWLQNYSTRTWDVKVLEMLLDYSKGADLDQINGSGDTPLHHMVRKDMTDFAKTVLEKQPGLVYRENATGRTPYEMAQDAELASNCEGPPQLHYRQTGYHPYVGSQHYQSITAVSPDWFTPAVQRRKREEKREGGIWELVRDSKVTLDKRGEGKRRLVSLNEANEVAKRLADRQGTEVRVQEAADGDEDEEEKTDPSDEVGYFSAWAKREFEF</sequence>
<feature type="repeat" description="ANK" evidence="3">
    <location>
        <begin position="701"/>
        <end position="723"/>
    </location>
</feature>
<dbReference type="PRINTS" id="PR01415">
    <property type="entry name" value="ANKYRIN"/>
</dbReference>
<keyword evidence="7" id="KW-1185">Reference proteome</keyword>
<dbReference type="Proteomes" id="UP000192596">
    <property type="component" value="Unassembled WGS sequence"/>
</dbReference>
<dbReference type="PANTHER" id="PTHR24198">
    <property type="entry name" value="ANKYRIN REPEAT AND PROTEIN KINASE DOMAIN-CONTAINING PROTEIN"/>
    <property type="match status" value="1"/>
</dbReference>
<evidence type="ECO:0000256" key="2">
    <source>
        <dbReference type="ARBA" id="ARBA00023043"/>
    </source>
</evidence>
<name>A0A1V8TIA2_9PEZI</name>
<evidence type="ECO:0008006" key="8">
    <source>
        <dbReference type="Google" id="ProtNLM"/>
    </source>
</evidence>
<dbReference type="EMBL" id="NAJO01000007">
    <property type="protein sequence ID" value="OQO10971.1"/>
    <property type="molecule type" value="Genomic_DNA"/>
</dbReference>
<feature type="compositionally biased region" description="Acidic residues" evidence="5">
    <location>
        <begin position="1181"/>
        <end position="1196"/>
    </location>
</feature>
<dbReference type="SMART" id="SM00248">
    <property type="entry name" value="ANK"/>
    <property type="match status" value="10"/>
</dbReference>
<evidence type="ECO:0000256" key="4">
    <source>
        <dbReference type="SAM" id="Coils"/>
    </source>
</evidence>
<dbReference type="OrthoDB" id="539213at2759"/>
<proteinExistence type="predicted"/>
<feature type="compositionally biased region" description="Basic and acidic residues" evidence="5">
    <location>
        <begin position="1764"/>
        <end position="1775"/>
    </location>
</feature>
<evidence type="ECO:0000256" key="1">
    <source>
        <dbReference type="ARBA" id="ARBA00022737"/>
    </source>
</evidence>
<feature type="repeat" description="ANK" evidence="3">
    <location>
        <begin position="1507"/>
        <end position="1539"/>
    </location>
</feature>
<evidence type="ECO:0000256" key="3">
    <source>
        <dbReference type="PROSITE-ProRule" id="PRU00023"/>
    </source>
</evidence>
<dbReference type="Pfam" id="PF00023">
    <property type="entry name" value="Ank"/>
    <property type="match status" value="1"/>
</dbReference>
<feature type="coiled-coil region" evidence="4">
    <location>
        <begin position="592"/>
        <end position="619"/>
    </location>
</feature>
<dbReference type="Pfam" id="PF12796">
    <property type="entry name" value="Ank_2"/>
    <property type="match status" value="1"/>
</dbReference>
<dbReference type="PROSITE" id="PS50088">
    <property type="entry name" value="ANK_REPEAT"/>
    <property type="match status" value="4"/>
</dbReference>
<feature type="compositionally biased region" description="Basic residues" evidence="5">
    <location>
        <begin position="352"/>
        <end position="363"/>
    </location>
</feature>
<dbReference type="InParanoid" id="A0A1V8TIA2"/>
<accession>A0A1V8TIA2</accession>
<evidence type="ECO:0000313" key="6">
    <source>
        <dbReference type="EMBL" id="OQO10971.1"/>
    </source>
</evidence>
<dbReference type="PANTHER" id="PTHR24198:SF165">
    <property type="entry name" value="ANKYRIN REPEAT-CONTAINING PROTEIN-RELATED"/>
    <property type="match status" value="1"/>
</dbReference>
<feature type="region of interest" description="Disordered" evidence="5">
    <location>
        <begin position="1764"/>
        <end position="1793"/>
    </location>
</feature>
<dbReference type="PROSITE" id="PS50297">
    <property type="entry name" value="ANK_REP_REGION"/>
    <property type="match status" value="4"/>
</dbReference>
<keyword evidence="2 3" id="KW-0040">ANK repeat</keyword>
<comment type="caution">
    <text evidence="6">The sequence shown here is derived from an EMBL/GenBank/DDBJ whole genome shotgun (WGS) entry which is preliminary data.</text>
</comment>
<feature type="region of interest" description="Disordered" evidence="5">
    <location>
        <begin position="344"/>
        <end position="363"/>
    </location>
</feature>
<gene>
    <name evidence="6" type="ORF">B0A48_05226</name>
</gene>
<protein>
    <recommendedName>
        <fullName evidence="8">Ankyrin repeat protein</fullName>
    </recommendedName>
</protein>
<evidence type="ECO:0000313" key="7">
    <source>
        <dbReference type="Proteomes" id="UP000192596"/>
    </source>
</evidence>
<feature type="compositionally biased region" description="Acidic residues" evidence="5">
    <location>
        <begin position="1777"/>
        <end position="1786"/>
    </location>
</feature>
<organism evidence="6 7">
    <name type="scientific">Cryoendolithus antarcticus</name>
    <dbReference type="NCBI Taxonomy" id="1507870"/>
    <lineage>
        <taxon>Eukaryota</taxon>
        <taxon>Fungi</taxon>
        <taxon>Dikarya</taxon>
        <taxon>Ascomycota</taxon>
        <taxon>Pezizomycotina</taxon>
        <taxon>Dothideomycetes</taxon>
        <taxon>Dothideomycetidae</taxon>
        <taxon>Cladosporiales</taxon>
        <taxon>Cladosporiaceae</taxon>
        <taxon>Cryoendolithus</taxon>
    </lineage>
</organism>
<keyword evidence="1" id="KW-0677">Repeat</keyword>
<feature type="repeat" description="ANK" evidence="3">
    <location>
        <begin position="571"/>
        <end position="603"/>
    </location>
</feature>
<keyword evidence="4" id="KW-0175">Coiled coil</keyword>
<dbReference type="InterPro" id="IPR002110">
    <property type="entry name" value="Ankyrin_rpt"/>
</dbReference>
<reference evidence="7" key="1">
    <citation type="submission" date="2017-03" db="EMBL/GenBank/DDBJ databases">
        <title>Genomes of endolithic fungi from Antarctica.</title>
        <authorList>
            <person name="Coleine C."/>
            <person name="Masonjones S."/>
            <person name="Stajich J.E."/>
        </authorList>
    </citation>
    <scope>NUCLEOTIDE SEQUENCE [LARGE SCALE GENOMIC DNA]</scope>
    <source>
        <strain evidence="7">CCFEE 5527</strain>
    </source>
</reference>
<evidence type="ECO:0000256" key="5">
    <source>
        <dbReference type="SAM" id="MobiDB-lite"/>
    </source>
</evidence>
<dbReference type="SUPFAM" id="SSF48403">
    <property type="entry name" value="Ankyrin repeat"/>
    <property type="match status" value="2"/>
</dbReference>
<feature type="region of interest" description="Disordered" evidence="5">
    <location>
        <begin position="1172"/>
        <end position="1204"/>
    </location>
</feature>
<dbReference type="STRING" id="1507870.A0A1V8TIA2"/>